<evidence type="ECO:0000313" key="2">
    <source>
        <dbReference type="Proteomes" id="UP000189796"/>
    </source>
</evidence>
<gene>
    <name evidence="1" type="ORF">SAMN05443248_3080</name>
</gene>
<organism evidence="1 2">
    <name type="scientific">Bradyrhizobium erythrophlei</name>
    <dbReference type="NCBI Taxonomy" id="1437360"/>
    <lineage>
        <taxon>Bacteria</taxon>
        <taxon>Pseudomonadati</taxon>
        <taxon>Pseudomonadota</taxon>
        <taxon>Alphaproteobacteria</taxon>
        <taxon>Hyphomicrobiales</taxon>
        <taxon>Nitrobacteraceae</taxon>
        <taxon>Bradyrhizobium</taxon>
    </lineage>
</organism>
<dbReference type="OrthoDB" id="8239060at2"/>
<protein>
    <recommendedName>
        <fullName evidence="3">Phage XkdN-like tail assembly chaperone protein, TAC</fullName>
    </recommendedName>
</protein>
<evidence type="ECO:0008006" key="3">
    <source>
        <dbReference type="Google" id="ProtNLM"/>
    </source>
</evidence>
<reference evidence="1 2" key="1">
    <citation type="submission" date="2016-11" db="EMBL/GenBank/DDBJ databases">
        <authorList>
            <person name="Jaros S."/>
            <person name="Januszkiewicz K."/>
            <person name="Wedrychowicz H."/>
        </authorList>
    </citation>
    <scope>NUCLEOTIDE SEQUENCE [LARGE SCALE GENOMIC DNA]</scope>
    <source>
        <strain evidence="1 2">GAS138</strain>
    </source>
</reference>
<evidence type="ECO:0000313" key="1">
    <source>
        <dbReference type="EMBL" id="SHG91768.1"/>
    </source>
</evidence>
<sequence length="127" mass="13866">MTTQSEIILARYKRVEREADAFGRLIGVRKLKPSEQTKVAGYTADLSGADEVFTPDGRKVNFPHRIPLLVAAAVCEIDNLPIPFAKSRAELDAIYDRLDEEGLAAASRAVARLQVDAVTDPNDAAKN</sequence>
<proteinExistence type="predicted"/>
<name>A0A1M5NQK6_9BRAD</name>
<accession>A0A1M5NQK6</accession>
<dbReference type="Proteomes" id="UP000189796">
    <property type="component" value="Chromosome I"/>
</dbReference>
<dbReference type="EMBL" id="LT670817">
    <property type="protein sequence ID" value="SHG91768.1"/>
    <property type="molecule type" value="Genomic_DNA"/>
</dbReference>
<dbReference type="AlphaFoldDB" id="A0A1M5NQK6"/>
<dbReference type="RefSeq" id="WP_079602022.1">
    <property type="nucleotide sequence ID" value="NZ_LT670817.1"/>
</dbReference>